<evidence type="ECO:0000259" key="5">
    <source>
        <dbReference type="PROSITE" id="PS50011"/>
    </source>
</evidence>
<feature type="domain" description="Protein kinase" evidence="5">
    <location>
        <begin position="384"/>
        <end position="662"/>
    </location>
</feature>
<dbReference type="InterPro" id="IPR051681">
    <property type="entry name" value="Ser/Thr_Kinases-Pseudokinases"/>
</dbReference>
<dbReference type="Proteomes" id="UP000076154">
    <property type="component" value="Unassembled WGS sequence"/>
</dbReference>
<dbReference type="PROSITE" id="PS00108">
    <property type="entry name" value="PROTEIN_KINASE_ST"/>
    <property type="match status" value="1"/>
</dbReference>
<reference evidence="6" key="1">
    <citation type="submission" date="2018-04" db="EMBL/GenBank/DDBJ databases">
        <title>Whole genome sequencing of Hypsizygus marmoreus.</title>
        <authorList>
            <person name="Choi I.-G."/>
            <person name="Min B."/>
            <person name="Kim J.-G."/>
            <person name="Kim S."/>
            <person name="Oh Y.-L."/>
            <person name="Kong W.-S."/>
            <person name="Park H."/>
            <person name="Jeong J."/>
            <person name="Song E.-S."/>
        </authorList>
    </citation>
    <scope>NUCLEOTIDE SEQUENCE [LARGE SCALE GENOMIC DNA]</scope>
    <source>
        <strain evidence="6">51987-8</strain>
    </source>
</reference>
<evidence type="ECO:0000313" key="7">
    <source>
        <dbReference type="Proteomes" id="UP000076154"/>
    </source>
</evidence>
<dbReference type="EMBL" id="LUEZ02000053">
    <property type="protein sequence ID" value="RDB21804.1"/>
    <property type="molecule type" value="Genomic_DNA"/>
</dbReference>
<dbReference type="InterPro" id="IPR000719">
    <property type="entry name" value="Prot_kinase_dom"/>
</dbReference>
<dbReference type="Pfam" id="PF07714">
    <property type="entry name" value="PK_Tyr_Ser-Thr"/>
    <property type="match status" value="1"/>
</dbReference>
<evidence type="ECO:0000313" key="6">
    <source>
        <dbReference type="EMBL" id="RDB21804.1"/>
    </source>
</evidence>
<organism evidence="6 7">
    <name type="scientific">Hypsizygus marmoreus</name>
    <name type="common">White beech mushroom</name>
    <name type="synonym">Agaricus marmoreus</name>
    <dbReference type="NCBI Taxonomy" id="39966"/>
    <lineage>
        <taxon>Eukaryota</taxon>
        <taxon>Fungi</taxon>
        <taxon>Dikarya</taxon>
        <taxon>Basidiomycota</taxon>
        <taxon>Agaricomycotina</taxon>
        <taxon>Agaricomycetes</taxon>
        <taxon>Agaricomycetidae</taxon>
        <taxon>Agaricales</taxon>
        <taxon>Tricholomatineae</taxon>
        <taxon>Lyophyllaceae</taxon>
        <taxon>Hypsizygus</taxon>
    </lineage>
</organism>
<keyword evidence="1" id="KW-0808">Transferase</keyword>
<evidence type="ECO:0000256" key="3">
    <source>
        <dbReference type="ARBA" id="ARBA00022777"/>
    </source>
</evidence>
<dbReference type="InParanoid" id="A0A369JR25"/>
<dbReference type="SMART" id="SM00220">
    <property type="entry name" value="S_TKc"/>
    <property type="match status" value="1"/>
</dbReference>
<dbReference type="PROSITE" id="PS50011">
    <property type="entry name" value="PROTEIN_KINASE_DOM"/>
    <property type="match status" value="1"/>
</dbReference>
<dbReference type="InterPro" id="IPR011009">
    <property type="entry name" value="Kinase-like_dom_sf"/>
</dbReference>
<protein>
    <submittedName>
        <fullName evidence="6">Serine/threonine-protein kinase STY8</fullName>
    </submittedName>
</protein>
<comment type="caution">
    <text evidence="6">The sequence shown here is derived from an EMBL/GenBank/DDBJ whole genome shotgun (WGS) entry which is preliminary data.</text>
</comment>
<dbReference type="AlphaFoldDB" id="A0A369JR25"/>
<dbReference type="Gene3D" id="1.10.510.10">
    <property type="entry name" value="Transferase(Phosphotransferase) domain 1"/>
    <property type="match status" value="1"/>
</dbReference>
<evidence type="ECO:0000256" key="2">
    <source>
        <dbReference type="ARBA" id="ARBA00022741"/>
    </source>
</evidence>
<dbReference type="STRING" id="39966.A0A369JR25"/>
<keyword evidence="4" id="KW-0067">ATP-binding</keyword>
<dbReference type="PANTHER" id="PTHR44329">
    <property type="entry name" value="SERINE/THREONINE-PROTEIN KINASE TNNI3K-RELATED"/>
    <property type="match status" value="1"/>
</dbReference>
<evidence type="ECO:0000256" key="4">
    <source>
        <dbReference type="ARBA" id="ARBA00022840"/>
    </source>
</evidence>
<keyword evidence="3 6" id="KW-0418">Kinase</keyword>
<dbReference type="SUPFAM" id="SSF56112">
    <property type="entry name" value="Protein kinase-like (PK-like)"/>
    <property type="match status" value="1"/>
</dbReference>
<dbReference type="GO" id="GO:0005524">
    <property type="term" value="F:ATP binding"/>
    <property type="evidence" value="ECO:0007669"/>
    <property type="project" value="UniProtKB-KW"/>
</dbReference>
<dbReference type="PANTHER" id="PTHR44329:SF288">
    <property type="entry name" value="MITOGEN-ACTIVATED PROTEIN KINASE KINASE KINASE 20"/>
    <property type="match status" value="1"/>
</dbReference>
<name>A0A369JR25_HYPMA</name>
<dbReference type="OrthoDB" id="6718656at2759"/>
<proteinExistence type="predicted"/>
<gene>
    <name evidence="6" type="primary">STY8_3</name>
    <name evidence="6" type="ORF">Hypma_011011</name>
</gene>
<keyword evidence="7" id="KW-1185">Reference proteome</keyword>
<sequence>MPNRAIKAMTGGIPHHIPHFIWKFWLSQTGPTGLPRDPRVHIYDVYDNELSETREPPVTSRLVFQDFASGPSTEALVKAAEQAFYALEREAESTLAGVVTCTYSSGNPSKTTSFSFDKHRITKLCRYLVFLRFRNSAKYREVLDSLAKPVGDDAPGLIGPAYGPAIAEHSRRSILRGITAFLEHSADDARPPRRRIPKWPHAAGDSLYVFRTAMETYCWRLCDAEVCVGVAAEQQEFILTDSCFGTLDEGFEEDPDCCDLFFPIHPTLALYILGNIDPDSGSSAVNLTASPFMKMDVGIESASDVHLRNSMILQTYPHHLYFSALRSVALSVSSYDEFRWIQEHQDYSRLKQRCRQKFLQETVTKTLVVKGSVILTDLTDEIAPIGSSAVSHGAFSDVWKAEWRDPVEKRTRIVALKVLRQIMVKNVQEKLMKRLQVEVIAWHRLCHRNVSQLFGIVQFQNSIGMVSPWCEHGTICHYLKVNTNANRLNIIIQIASGVAYLHSATPVVVHGDLKGGNILVDDHGCPIITDFGLSKVIEEMSDSINIGSSFFAGSTRWMAPELILALVEDDGQLPPITTFSDVYAFASVCLEIATGQIPYPHRTNDHAVTVDILRGIKPSRGAHCHIQLKDEDAFWRLLDRCWNQACYLRPTMPELVLFLETLTETQTDTTFTAPPPPPLSLSCDVPALDVRLFDISTRPSPRKDPLP</sequence>
<keyword evidence="2" id="KW-0547">Nucleotide-binding</keyword>
<evidence type="ECO:0000256" key="1">
    <source>
        <dbReference type="ARBA" id="ARBA00022679"/>
    </source>
</evidence>
<dbReference type="GO" id="GO:0004674">
    <property type="term" value="F:protein serine/threonine kinase activity"/>
    <property type="evidence" value="ECO:0007669"/>
    <property type="project" value="TreeGrafter"/>
</dbReference>
<dbReference type="InterPro" id="IPR001245">
    <property type="entry name" value="Ser-Thr/Tyr_kinase_cat_dom"/>
</dbReference>
<accession>A0A369JR25</accession>
<dbReference type="InterPro" id="IPR008271">
    <property type="entry name" value="Ser/Thr_kinase_AS"/>
</dbReference>